<keyword evidence="2" id="KW-1185">Reference proteome</keyword>
<evidence type="ECO:0000313" key="1">
    <source>
        <dbReference type="EMBL" id="KAF2475607.1"/>
    </source>
</evidence>
<dbReference type="EMBL" id="MU003496">
    <property type="protein sequence ID" value="KAF2475607.1"/>
    <property type="molecule type" value="Genomic_DNA"/>
</dbReference>
<gene>
    <name evidence="1" type="ORF">BDR25DRAFT_350976</name>
</gene>
<name>A0ACB6R945_9PLEO</name>
<sequence length="183" mass="20546">MMDTKIAGELAKVKIMAIEQNKVGWGAQLIADKMSNGHMAQPPAAPQPIFPKERLGIAFEPNSNTIFRRRSARCLSRKRADKMKHEATGLSKWPRHLTAGEELTSKVAGRSTLRALKNSAIDPRPMTSENRPLGRPSLKRHYNCRRNTRIAAGVLETIRKRLEVSLTTDRRVDIPFAHPGCHH</sequence>
<dbReference type="Proteomes" id="UP000799755">
    <property type="component" value="Unassembled WGS sequence"/>
</dbReference>
<comment type="caution">
    <text evidence="1">The sequence shown here is derived from an EMBL/GenBank/DDBJ whole genome shotgun (WGS) entry which is preliminary data.</text>
</comment>
<proteinExistence type="predicted"/>
<protein>
    <submittedName>
        <fullName evidence="1">Uncharacterized protein</fullName>
    </submittedName>
</protein>
<reference evidence="1" key="1">
    <citation type="journal article" date="2020" name="Stud. Mycol.">
        <title>101 Dothideomycetes genomes: a test case for predicting lifestyles and emergence of pathogens.</title>
        <authorList>
            <person name="Haridas S."/>
            <person name="Albert R."/>
            <person name="Binder M."/>
            <person name="Bloem J."/>
            <person name="Labutti K."/>
            <person name="Salamov A."/>
            <person name="Andreopoulos B."/>
            <person name="Baker S."/>
            <person name="Barry K."/>
            <person name="Bills G."/>
            <person name="Bluhm B."/>
            <person name="Cannon C."/>
            <person name="Castanera R."/>
            <person name="Culley D."/>
            <person name="Daum C."/>
            <person name="Ezra D."/>
            <person name="Gonzalez J."/>
            <person name="Henrissat B."/>
            <person name="Kuo A."/>
            <person name="Liang C."/>
            <person name="Lipzen A."/>
            <person name="Lutzoni F."/>
            <person name="Magnuson J."/>
            <person name="Mondo S."/>
            <person name="Nolan M."/>
            <person name="Ohm R."/>
            <person name="Pangilinan J."/>
            <person name="Park H.-J."/>
            <person name="Ramirez L."/>
            <person name="Alfaro M."/>
            <person name="Sun H."/>
            <person name="Tritt A."/>
            <person name="Yoshinaga Y."/>
            <person name="Zwiers L.-H."/>
            <person name="Turgeon B."/>
            <person name="Goodwin S."/>
            <person name="Spatafora J."/>
            <person name="Crous P."/>
            <person name="Grigoriev I."/>
        </authorList>
    </citation>
    <scope>NUCLEOTIDE SEQUENCE</scope>
    <source>
        <strain evidence="1">ATCC 200398</strain>
    </source>
</reference>
<evidence type="ECO:0000313" key="2">
    <source>
        <dbReference type="Proteomes" id="UP000799755"/>
    </source>
</evidence>
<accession>A0ACB6R945</accession>
<organism evidence="1 2">
    <name type="scientific">Lindgomyces ingoldianus</name>
    <dbReference type="NCBI Taxonomy" id="673940"/>
    <lineage>
        <taxon>Eukaryota</taxon>
        <taxon>Fungi</taxon>
        <taxon>Dikarya</taxon>
        <taxon>Ascomycota</taxon>
        <taxon>Pezizomycotina</taxon>
        <taxon>Dothideomycetes</taxon>
        <taxon>Pleosporomycetidae</taxon>
        <taxon>Pleosporales</taxon>
        <taxon>Lindgomycetaceae</taxon>
        <taxon>Lindgomyces</taxon>
    </lineage>
</organism>